<organism evidence="1 2">
    <name type="scientific">Saccharibacillus brassicae</name>
    <dbReference type="NCBI Taxonomy" id="2583377"/>
    <lineage>
        <taxon>Bacteria</taxon>
        <taxon>Bacillati</taxon>
        <taxon>Bacillota</taxon>
        <taxon>Bacilli</taxon>
        <taxon>Bacillales</taxon>
        <taxon>Paenibacillaceae</taxon>
        <taxon>Saccharibacillus</taxon>
    </lineage>
</organism>
<proteinExistence type="predicted"/>
<protein>
    <submittedName>
        <fullName evidence="1">Uncharacterized protein</fullName>
    </submittedName>
</protein>
<dbReference type="RefSeq" id="WP_141448166.1">
    <property type="nucleotide sequence ID" value="NZ_CP041217.1"/>
</dbReference>
<dbReference type="Proteomes" id="UP000316968">
    <property type="component" value="Chromosome"/>
</dbReference>
<keyword evidence="2" id="KW-1185">Reference proteome</keyword>
<accession>A0A4Y6UZ36</accession>
<name>A0A4Y6UZ36_SACBS</name>
<dbReference type="KEGG" id="saca:FFV09_12665"/>
<sequence>MESYLFGSIKLLSISLYSGAAEGENISDATGSLSRMETDFSLPGRGGLDFTLGRLYESNEAYIEEPKITGNAGAYANGKEYYTYMDKKEKIRDCILQQQKNERRSSHF</sequence>
<evidence type="ECO:0000313" key="2">
    <source>
        <dbReference type="Proteomes" id="UP000316968"/>
    </source>
</evidence>
<evidence type="ECO:0000313" key="1">
    <source>
        <dbReference type="EMBL" id="QDH21621.1"/>
    </source>
</evidence>
<dbReference type="AlphaFoldDB" id="A0A4Y6UZ36"/>
<dbReference type="EMBL" id="CP041217">
    <property type="protein sequence ID" value="QDH21621.1"/>
    <property type="molecule type" value="Genomic_DNA"/>
</dbReference>
<gene>
    <name evidence="1" type="ORF">FFV09_12665</name>
</gene>
<reference evidence="1 2" key="1">
    <citation type="submission" date="2019-06" db="EMBL/GenBank/DDBJ databases">
        <title>Saccharibacillus brassicae sp. nov., an endophytic bacterium isolated from Chinese cabbage seeds (Brassica pekinensis).</title>
        <authorList>
            <person name="Jiang L."/>
            <person name="Lee J."/>
            <person name="Kim S.W."/>
        </authorList>
    </citation>
    <scope>NUCLEOTIDE SEQUENCE [LARGE SCALE GENOMIC DNA]</scope>
    <source>
        <strain evidence="2">KCTC 43072 / ATSA2</strain>
    </source>
</reference>